<dbReference type="PANTHER" id="PTHR10218">
    <property type="entry name" value="GTP-BINDING PROTEIN ALPHA SUBUNIT"/>
    <property type="match status" value="1"/>
</dbReference>
<dbReference type="Pfam" id="PF00503">
    <property type="entry name" value="G-alpha"/>
    <property type="match status" value="1"/>
</dbReference>
<evidence type="ECO:0000256" key="6">
    <source>
        <dbReference type="ARBA" id="ARBA00022801"/>
    </source>
</evidence>
<feature type="binding site" evidence="12">
    <location>
        <begin position="201"/>
        <end position="205"/>
    </location>
    <ligand>
        <name>GTP</name>
        <dbReference type="ChEBI" id="CHEBI:37565"/>
    </ligand>
</feature>
<dbReference type="SUPFAM" id="SSF47895">
    <property type="entry name" value="Transducin (alpha subunit), insertion domain"/>
    <property type="match status" value="1"/>
</dbReference>
<dbReference type="GO" id="GO:0005525">
    <property type="term" value="F:GTP binding"/>
    <property type="evidence" value="ECO:0007669"/>
    <property type="project" value="UniProtKB-KW"/>
</dbReference>
<evidence type="ECO:0000256" key="3">
    <source>
        <dbReference type="ARBA" id="ARBA00022707"/>
    </source>
</evidence>
<dbReference type="PANTHER" id="PTHR10218:SF302">
    <property type="entry name" value="GUANINE NUCLEOTIDE-BINDING PROTEIN ALPHA-5 SUBUNIT"/>
    <property type="match status" value="1"/>
</dbReference>
<evidence type="ECO:0000256" key="12">
    <source>
        <dbReference type="PIRSR" id="PIRSR601019-1"/>
    </source>
</evidence>
<keyword evidence="11" id="KW-0449">Lipoprotein</keyword>
<evidence type="ECO:0000313" key="15">
    <source>
        <dbReference type="Proteomes" id="UP001221142"/>
    </source>
</evidence>
<evidence type="ECO:0000256" key="7">
    <source>
        <dbReference type="ARBA" id="ARBA00022842"/>
    </source>
</evidence>
<keyword evidence="7 13" id="KW-0460">Magnesium</keyword>
<feature type="binding site" evidence="12">
    <location>
        <position position="327"/>
    </location>
    <ligand>
        <name>GTP</name>
        <dbReference type="ChEBI" id="CHEBI:37565"/>
    </ligand>
</feature>
<dbReference type="GO" id="GO:0001664">
    <property type="term" value="F:G protein-coupled receptor binding"/>
    <property type="evidence" value="ECO:0007669"/>
    <property type="project" value="InterPro"/>
</dbReference>
<dbReference type="InterPro" id="IPR002975">
    <property type="entry name" value="Fungi_Gprotein_alpha"/>
</dbReference>
<dbReference type="AlphaFoldDB" id="A0AAD7FFZ7"/>
<keyword evidence="3" id="KW-0519">Myristate</keyword>
<keyword evidence="4 13" id="KW-0479">Metal-binding</keyword>
<feature type="binding site" evidence="13">
    <location>
        <position position="182"/>
    </location>
    <ligand>
        <name>Mg(2+)</name>
        <dbReference type="ChEBI" id="CHEBI:18420"/>
    </ligand>
</feature>
<dbReference type="InterPro" id="IPR001019">
    <property type="entry name" value="Gprotein_alpha_su"/>
</dbReference>
<feature type="binding site" evidence="12">
    <location>
        <begin position="270"/>
        <end position="273"/>
    </location>
    <ligand>
        <name>GTP</name>
        <dbReference type="ChEBI" id="CHEBI:37565"/>
    </ligand>
</feature>
<name>A0AAD7FFZ7_9AGAR</name>
<dbReference type="EMBL" id="JARKIF010000020">
    <property type="protein sequence ID" value="KAJ7617866.1"/>
    <property type="molecule type" value="Genomic_DNA"/>
</dbReference>
<dbReference type="GO" id="GO:0003924">
    <property type="term" value="F:GTPase activity"/>
    <property type="evidence" value="ECO:0007669"/>
    <property type="project" value="InterPro"/>
</dbReference>
<keyword evidence="8 12" id="KW-0342">GTP-binding</keyword>
<evidence type="ECO:0000256" key="13">
    <source>
        <dbReference type="PIRSR" id="PIRSR601019-2"/>
    </source>
</evidence>
<dbReference type="SUPFAM" id="SSF52540">
    <property type="entry name" value="P-loop containing nucleoside triphosphate hydrolases"/>
    <property type="match status" value="1"/>
</dbReference>
<evidence type="ECO:0000256" key="5">
    <source>
        <dbReference type="ARBA" id="ARBA00022741"/>
    </source>
</evidence>
<dbReference type="PRINTS" id="PR00318">
    <property type="entry name" value="GPROTEINA"/>
</dbReference>
<keyword evidence="6" id="KW-0378">Hydrolase</keyword>
<evidence type="ECO:0000256" key="1">
    <source>
        <dbReference type="ARBA" id="ARBA00001946"/>
    </source>
</evidence>
<dbReference type="GO" id="GO:0007186">
    <property type="term" value="P:G protein-coupled receptor signaling pathway"/>
    <property type="evidence" value="ECO:0007669"/>
    <property type="project" value="InterPro"/>
</dbReference>
<dbReference type="SMART" id="SM00275">
    <property type="entry name" value="G_alpha"/>
    <property type="match status" value="1"/>
</dbReference>
<dbReference type="GO" id="GO:0046872">
    <property type="term" value="F:metal ion binding"/>
    <property type="evidence" value="ECO:0007669"/>
    <property type="project" value="UniProtKB-KW"/>
</dbReference>
<feature type="binding site" evidence="12">
    <location>
        <begin position="151"/>
        <end position="152"/>
    </location>
    <ligand>
        <name>GTP</name>
        <dbReference type="ChEBI" id="CHEBI:37565"/>
    </ligand>
</feature>
<dbReference type="FunFam" id="3.40.50.300:FF:002307">
    <property type="entry name" value="Guanine nucleotide-binding protein G(k) subunit alpha"/>
    <property type="match status" value="1"/>
</dbReference>
<feature type="binding site" evidence="12">
    <location>
        <begin position="176"/>
        <end position="182"/>
    </location>
    <ligand>
        <name>GTP</name>
        <dbReference type="ChEBI" id="CHEBI:37565"/>
    </ligand>
</feature>
<comment type="subunit">
    <text evidence="2">G proteins are composed of 3 units; alpha, beta and gamma. The alpha chain contains the guanine nucleotide binding site.</text>
</comment>
<evidence type="ECO:0000256" key="8">
    <source>
        <dbReference type="ARBA" id="ARBA00023134"/>
    </source>
</evidence>
<feature type="binding site" evidence="13">
    <location>
        <position position="49"/>
    </location>
    <ligand>
        <name>Mg(2+)</name>
        <dbReference type="ChEBI" id="CHEBI:18420"/>
    </ligand>
</feature>
<dbReference type="InterPro" id="IPR011025">
    <property type="entry name" value="GproteinA_insert"/>
</dbReference>
<evidence type="ECO:0000313" key="14">
    <source>
        <dbReference type="EMBL" id="KAJ7617866.1"/>
    </source>
</evidence>
<evidence type="ECO:0000256" key="4">
    <source>
        <dbReference type="ARBA" id="ARBA00022723"/>
    </source>
</evidence>
<dbReference type="Gene3D" id="3.40.50.300">
    <property type="entry name" value="P-loop containing nucleotide triphosphate hydrolases"/>
    <property type="match status" value="1"/>
</dbReference>
<organism evidence="14 15">
    <name type="scientific">Roridomyces roridus</name>
    <dbReference type="NCBI Taxonomy" id="1738132"/>
    <lineage>
        <taxon>Eukaryota</taxon>
        <taxon>Fungi</taxon>
        <taxon>Dikarya</taxon>
        <taxon>Basidiomycota</taxon>
        <taxon>Agaricomycotina</taxon>
        <taxon>Agaricomycetes</taxon>
        <taxon>Agaricomycetidae</taxon>
        <taxon>Agaricales</taxon>
        <taxon>Marasmiineae</taxon>
        <taxon>Mycenaceae</taxon>
        <taxon>Roridomyces</taxon>
    </lineage>
</organism>
<dbReference type="CDD" id="cd00066">
    <property type="entry name" value="G-alpha"/>
    <property type="match status" value="1"/>
</dbReference>
<dbReference type="PRINTS" id="PR01241">
    <property type="entry name" value="GPROTEINAFNG"/>
</dbReference>
<keyword evidence="15" id="KW-1185">Reference proteome</keyword>
<dbReference type="FunFam" id="1.10.400.10:FF:000007">
    <property type="entry name" value="Guanine nucleotide-binding protein subunit alpha"/>
    <property type="match status" value="1"/>
</dbReference>
<dbReference type="InterPro" id="IPR027417">
    <property type="entry name" value="P-loop_NTPase"/>
</dbReference>
<dbReference type="GO" id="GO:0005834">
    <property type="term" value="C:heterotrimeric G-protein complex"/>
    <property type="evidence" value="ECO:0007669"/>
    <property type="project" value="InterPro"/>
</dbReference>
<comment type="cofactor">
    <cofactor evidence="1">
        <name>Mg(2+)</name>
        <dbReference type="ChEBI" id="CHEBI:18420"/>
    </cofactor>
</comment>
<keyword evidence="9" id="KW-0564">Palmitate</keyword>
<dbReference type="Gene3D" id="1.10.400.10">
    <property type="entry name" value="GI Alpha 1, domain 2-like"/>
    <property type="match status" value="1"/>
</dbReference>
<protein>
    <submittedName>
        <fullName evidence="14">Heterotrimeric G-protein alpha subunit, GPA1-like protein</fullName>
    </submittedName>
</protein>
<dbReference type="PROSITE" id="PS51882">
    <property type="entry name" value="G_ALPHA"/>
    <property type="match status" value="1"/>
</dbReference>
<sequence>MGCAGSKSASEVEAKSRNDAIDTGIKKDRERLKHEIKMLLLGAGDSGKSTVLKQFKLIHLNGFNAIERDAYREIVFANTIQSMRTILEALSDLGITLAPEKDPHRAALLALPAQFEGNLLPWEISDALRELWNDPGIKEAVRRSREFQLIDSAEYYFKELDRLSAPEYIPSDQDILRTRVKTTGITETKFKIGELTYRIFDVGGQRSERRKWVHCFENVAALVFLVGLSEYDQRLSEDRSVNRMDEALTLFESICNSRWFQKSSIILFLNKTDLLREKLPWSPLGAFYKDYSGGNNYDAACEYFRHKFISLNKRVLTKQIFTHYTCATDTQQIKFVLSAVQDIMLKMHLKESGLI</sequence>
<evidence type="ECO:0000256" key="9">
    <source>
        <dbReference type="ARBA" id="ARBA00023139"/>
    </source>
</evidence>
<keyword evidence="5 12" id="KW-0547">Nucleotide-binding</keyword>
<accession>A0AAD7FFZ7</accession>
<reference evidence="14" key="1">
    <citation type="submission" date="2023-03" db="EMBL/GenBank/DDBJ databases">
        <title>Massive genome expansion in bonnet fungi (Mycena s.s.) driven by repeated elements and novel gene families across ecological guilds.</title>
        <authorList>
            <consortium name="Lawrence Berkeley National Laboratory"/>
            <person name="Harder C.B."/>
            <person name="Miyauchi S."/>
            <person name="Viragh M."/>
            <person name="Kuo A."/>
            <person name="Thoen E."/>
            <person name="Andreopoulos B."/>
            <person name="Lu D."/>
            <person name="Skrede I."/>
            <person name="Drula E."/>
            <person name="Henrissat B."/>
            <person name="Morin E."/>
            <person name="Kohler A."/>
            <person name="Barry K."/>
            <person name="LaButti K."/>
            <person name="Morin E."/>
            <person name="Salamov A."/>
            <person name="Lipzen A."/>
            <person name="Mereny Z."/>
            <person name="Hegedus B."/>
            <person name="Baldrian P."/>
            <person name="Stursova M."/>
            <person name="Weitz H."/>
            <person name="Taylor A."/>
            <person name="Grigoriev I.V."/>
            <person name="Nagy L.G."/>
            <person name="Martin F."/>
            <person name="Kauserud H."/>
        </authorList>
    </citation>
    <scope>NUCLEOTIDE SEQUENCE</scope>
    <source>
        <strain evidence="14">9284</strain>
    </source>
</reference>
<keyword evidence="10" id="KW-0807">Transducer</keyword>
<gene>
    <name evidence="14" type="ORF">FB45DRAFT_840690</name>
</gene>
<dbReference type="GO" id="GO:0031683">
    <property type="term" value="F:G-protein beta/gamma-subunit complex binding"/>
    <property type="evidence" value="ECO:0007669"/>
    <property type="project" value="InterPro"/>
</dbReference>
<comment type="caution">
    <text evidence="14">The sequence shown here is derived from an EMBL/GenBank/DDBJ whole genome shotgun (WGS) entry which is preliminary data.</text>
</comment>
<evidence type="ECO:0000256" key="2">
    <source>
        <dbReference type="ARBA" id="ARBA00011356"/>
    </source>
</evidence>
<dbReference type="GO" id="GO:0000750">
    <property type="term" value="P:pheromone-dependent signal transduction involved in conjugation with cellular fusion"/>
    <property type="evidence" value="ECO:0007669"/>
    <property type="project" value="TreeGrafter"/>
</dbReference>
<dbReference type="GO" id="GO:0032502">
    <property type="term" value="P:developmental process"/>
    <property type="evidence" value="ECO:0007669"/>
    <property type="project" value="UniProtKB-ARBA"/>
</dbReference>
<dbReference type="GO" id="GO:0005737">
    <property type="term" value="C:cytoplasm"/>
    <property type="evidence" value="ECO:0007669"/>
    <property type="project" value="TreeGrafter"/>
</dbReference>
<evidence type="ECO:0000256" key="10">
    <source>
        <dbReference type="ARBA" id="ARBA00023224"/>
    </source>
</evidence>
<dbReference type="Proteomes" id="UP001221142">
    <property type="component" value="Unassembled WGS sequence"/>
</dbReference>
<evidence type="ECO:0000256" key="11">
    <source>
        <dbReference type="ARBA" id="ARBA00023288"/>
    </source>
</evidence>
<proteinExistence type="predicted"/>